<dbReference type="PANTHER" id="PTHR43591:SF24">
    <property type="entry name" value="2-METHOXY-6-POLYPRENYL-1,4-BENZOQUINOL METHYLASE, MITOCHONDRIAL"/>
    <property type="match status" value="1"/>
</dbReference>
<keyword evidence="2" id="KW-0830">Ubiquinone</keyword>
<dbReference type="InterPro" id="IPR029063">
    <property type="entry name" value="SAM-dependent_MTases_sf"/>
</dbReference>
<evidence type="ECO:0000259" key="1">
    <source>
        <dbReference type="Pfam" id="PF08241"/>
    </source>
</evidence>
<dbReference type="Pfam" id="PF08241">
    <property type="entry name" value="Methyltransf_11"/>
    <property type="match status" value="1"/>
</dbReference>
<dbReference type="GO" id="GO:0008757">
    <property type="term" value="F:S-adenosylmethionine-dependent methyltransferase activity"/>
    <property type="evidence" value="ECO:0007669"/>
    <property type="project" value="InterPro"/>
</dbReference>
<dbReference type="PANTHER" id="PTHR43591">
    <property type="entry name" value="METHYLTRANSFERASE"/>
    <property type="match status" value="1"/>
</dbReference>
<dbReference type="GO" id="GO:0032259">
    <property type="term" value="P:methylation"/>
    <property type="evidence" value="ECO:0007669"/>
    <property type="project" value="UniProtKB-KW"/>
</dbReference>
<reference evidence="3" key="1">
    <citation type="submission" date="2019-03" db="EMBL/GenBank/DDBJ databases">
        <title>Complete genome of Methylacidiphilum kamchatkense Kam1.</title>
        <authorList>
            <person name="Kruse T."/>
            <person name="Murarilal Ratnadevi C."/>
            <person name="Erikstad H.-A."/>
            <person name="Birkeland N.-K."/>
        </authorList>
    </citation>
    <scope>NUCLEOTIDE SEQUENCE [LARGE SCALE GENOMIC DNA]</scope>
    <source>
        <strain evidence="3">kam1</strain>
    </source>
</reference>
<keyword evidence="2" id="KW-0808">Transferase</keyword>
<dbReference type="EMBL" id="CP037899">
    <property type="protein sequence ID" value="QDQ43107.1"/>
    <property type="molecule type" value="Genomic_DNA"/>
</dbReference>
<dbReference type="SUPFAM" id="SSF53335">
    <property type="entry name" value="S-adenosyl-L-methionine-dependent methyltransferases"/>
    <property type="match status" value="1"/>
</dbReference>
<dbReference type="AlphaFoldDB" id="A0A516TPD5"/>
<dbReference type="RefSeq" id="WP_244946046.1">
    <property type="nucleotide sequence ID" value="NZ_CP037899.1"/>
</dbReference>
<dbReference type="InterPro" id="IPR013216">
    <property type="entry name" value="Methyltransf_11"/>
</dbReference>
<accession>A0A516TPD5</accession>
<evidence type="ECO:0000313" key="3">
    <source>
        <dbReference type="Proteomes" id="UP000315925"/>
    </source>
</evidence>
<protein>
    <submittedName>
        <fullName evidence="2">Ubiquinone/menaquinone biosynthesis C-methylase UbiE</fullName>
    </submittedName>
</protein>
<dbReference type="KEGG" id="mkc:kam1_1895"/>
<gene>
    <name evidence="2" type="ORF">kam1_1895</name>
</gene>
<proteinExistence type="predicted"/>
<dbReference type="Proteomes" id="UP000315925">
    <property type="component" value="Chromosome"/>
</dbReference>
<dbReference type="CDD" id="cd02440">
    <property type="entry name" value="AdoMet_MTases"/>
    <property type="match status" value="1"/>
</dbReference>
<feature type="domain" description="Methyltransferase type 11" evidence="1">
    <location>
        <begin position="67"/>
        <end position="162"/>
    </location>
</feature>
<name>A0A516TPD5_9BACT</name>
<sequence>MLTPAISFVLLFIMSKIENNITEIQKRSQSHFSSCAFYYQKGHILKNTEDLEKTFEDIKLEKGMKALDIATGNGYTAFFLAEHGLDVTACDITENMLEGAKKTAIEKNYDIKFVLHSAEKLPYPNESFDLVCCRYAAHHFGDQKAFVRESARVLKKDGLFVLIDGTVPNGEWEAYEWLDRVEKLRDFSHVGYRFESEWKEYCREAGLEPVKSLFIPFKQDDIEWYFRSGGTSVENQQAIYKLVQEASEKVKKVLKVGWEDGKPVWWWIKLALVARKTLPAPKENSE</sequence>
<evidence type="ECO:0000313" key="2">
    <source>
        <dbReference type="EMBL" id="QDQ43107.1"/>
    </source>
</evidence>
<organism evidence="2 3">
    <name type="scientific">Methylacidiphilum kamchatkense Kam1</name>
    <dbReference type="NCBI Taxonomy" id="1202785"/>
    <lineage>
        <taxon>Bacteria</taxon>
        <taxon>Pseudomonadati</taxon>
        <taxon>Verrucomicrobiota</taxon>
        <taxon>Methylacidiphilae</taxon>
        <taxon>Methylacidiphilales</taxon>
        <taxon>Methylacidiphilaceae</taxon>
        <taxon>Methylacidiphilum (ex Ratnadevi et al. 2023)</taxon>
    </lineage>
</organism>
<keyword evidence="2" id="KW-0489">Methyltransferase</keyword>
<dbReference type="Gene3D" id="3.40.50.150">
    <property type="entry name" value="Vaccinia Virus protein VP39"/>
    <property type="match status" value="1"/>
</dbReference>